<dbReference type="OrthoDB" id="3198553at2759"/>
<keyword evidence="1" id="KW-0472">Membrane</keyword>
<dbReference type="PANTHER" id="PTHR35041">
    <property type="entry name" value="MEDIATOR OF RNA POLYMERASE II TRANSCRIPTION SUBUNIT 1"/>
    <property type="match status" value="1"/>
</dbReference>
<dbReference type="EMBL" id="KQ085973">
    <property type="protein sequence ID" value="KLO12647.1"/>
    <property type="molecule type" value="Genomic_DNA"/>
</dbReference>
<evidence type="ECO:0000313" key="2">
    <source>
        <dbReference type="EMBL" id="KLO12647.1"/>
    </source>
</evidence>
<keyword evidence="1" id="KW-0812">Transmembrane</keyword>
<reference evidence="2 3" key="1">
    <citation type="submission" date="2015-04" db="EMBL/GenBank/DDBJ databases">
        <title>Complete genome sequence of Schizopora paradoxa KUC8140, a cosmopolitan wood degrader in East Asia.</title>
        <authorList>
            <consortium name="DOE Joint Genome Institute"/>
            <person name="Min B."/>
            <person name="Park H."/>
            <person name="Jang Y."/>
            <person name="Kim J.-J."/>
            <person name="Kim K.H."/>
            <person name="Pangilinan J."/>
            <person name="Lipzen A."/>
            <person name="Riley R."/>
            <person name="Grigoriev I.V."/>
            <person name="Spatafora J.W."/>
            <person name="Choi I.-G."/>
        </authorList>
    </citation>
    <scope>NUCLEOTIDE SEQUENCE [LARGE SCALE GENOMIC DNA]</scope>
    <source>
        <strain evidence="2 3">KUC8140</strain>
    </source>
</reference>
<keyword evidence="1" id="KW-1133">Transmembrane helix</keyword>
<keyword evidence="3" id="KW-1185">Reference proteome</keyword>
<dbReference type="AlphaFoldDB" id="A0A0H2RM16"/>
<evidence type="ECO:0000313" key="3">
    <source>
        <dbReference type="Proteomes" id="UP000053477"/>
    </source>
</evidence>
<gene>
    <name evidence="2" type="ORF">SCHPADRAFT_941022</name>
</gene>
<accession>A0A0H2RM16</accession>
<dbReference type="Proteomes" id="UP000053477">
    <property type="component" value="Unassembled WGS sequence"/>
</dbReference>
<feature type="transmembrane region" description="Helical" evidence="1">
    <location>
        <begin position="92"/>
        <end position="114"/>
    </location>
</feature>
<feature type="transmembrane region" description="Helical" evidence="1">
    <location>
        <begin position="42"/>
        <end position="60"/>
    </location>
</feature>
<protein>
    <submittedName>
        <fullName evidence="2">Uncharacterized protein</fullName>
    </submittedName>
</protein>
<sequence length="540" mass="58275">MSESLRKEKFEGVVEYEEVATGNHEANVFAPRSSAFGPRLQMGLFLLAGIILMLSHHFFYKFLDGQAVDSDLFSAHGVTISNQSVSSILGNAIAYVARTVLSAGIGIVFIQVLWSKLRKEQFSINQIDALVACKGEPFAPSALPTWRYAFWLAAIAAMATLMAFISIIAPGSLRIESSEYSFSTPCPVRTVSLQTSNIAAYSTNATDGGLAFIGAQAGLMGLARQVLMGGAALQASNPCTGACQYMIDFNSPIANCSSVDSSFDYSSWLPPPDNDTSPVRVWNADTSPSTGVVWIVAATRDLTTNSQSAVNCSMYNATLHAIVTHTNTSISTIDVYQTDVHDKLDFTYESSVPAQDHTGMQYDAVITAFSDILIGNVNYDPTVREFNSDDNLFVAYSPSFAGSMGEPWASSPGDLKTVLPSLMQNISVSLLNDQLSQGENSTTASFDTTCHYTSSAYHYNDVRLLATYGAALVITALCMIFGYRAIHSNGCEESINFSRMLGAILNKSLFEDRYELSRSSRLTANGSADGQLSLVPTTYS</sequence>
<evidence type="ECO:0000256" key="1">
    <source>
        <dbReference type="SAM" id="Phobius"/>
    </source>
</evidence>
<proteinExistence type="predicted"/>
<dbReference type="InParanoid" id="A0A0H2RM16"/>
<name>A0A0H2RM16_9AGAM</name>
<organism evidence="2 3">
    <name type="scientific">Schizopora paradoxa</name>
    <dbReference type="NCBI Taxonomy" id="27342"/>
    <lineage>
        <taxon>Eukaryota</taxon>
        <taxon>Fungi</taxon>
        <taxon>Dikarya</taxon>
        <taxon>Basidiomycota</taxon>
        <taxon>Agaricomycotina</taxon>
        <taxon>Agaricomycetes</taxon>
        <taxon>Hymenochaetales</taxon>
        <taxon>Schizoporaceae</taxon>
        <taxon>Schizopora</taxon>
    </lineage>
</organism>
<feature type="transmembrane region" description="Helical" evidence="1">
    <location>
        <begin position="465"/>
        <end position="486"/>
    </location>
</feature>
<dbReference type="PANTHER" id="PTHR35041:SF6">
    <property type="entry name" value="FORMYLMETHIONINE DEFORMYLASE-LIKE PROTEIN-RELATED"/>
    <property type="match status" value="1"/>
</dbReference>
<dbReference type="STRING" id="27342.A0A0H2RM16"/>
<feature type="transmembrane region" description="Helical" evidence="1">
    <location>
        <begin position="148"/>
        <end position="169"/>
    </location>
</feature>